<evidence type="ECO:0000256" key="6">
    <source>
        <dbReference type="ARBA" id="ARBA00023212"/>
    </source>
</evidence>
<evidence type="ECO:0000313" key="15">
    <source>
        <dbReference type="Proteomes" id="UP001162164"/>
    </source>
</evidence>
<proteinExistence type="inferred from homology"/>
<keyword evidence="7" id="KW-0966">Cell projection</keyword>
<dbReference type="EMBL" id="JAPWTJ010001185">
    <property type="protein sequence ID" value="KAJ8973370.1"/>
    <property type="molecule type" value="Genomic_DNA"/>
</dbReference>
<sequence length="463" mass="55263">NNMAPKAPKIPLTREEKKALKLARKEERKRLKIEAAKQVKREYLGREIKYGQLTIQRHEREWRQMLINLTLPKMREDLEFAWHNFERIIDCKNFTISLLMDEIREAEEQYMFNLRSHILRVDELIDLFRGKIEELQEDYCNERSTLQKRSQEEVNEIKLAAEEEENHIKTMLFILDIVKKEQKQDVQAEYFSKLQETDNRNLHLISTLKGTLENKFQYLLQDTLNFLQDYEQNTKERRREHEELRTQDDALQALLVNQLEKIRKACEYVKILKMKLTDSEKILGRKLRDIQGEEDFFAYAFSTLKNLLVFDTRRDQQQLVQILHMSSVCRKLETQDEKIQPFPTTTHFAEDLPKLSIIVTEEDQGDYFPQLNLFWQRVAQAEASRHAINEERNYLKTENEILKLKLYEYCQCINCPSAERNVIQKGVKPIRKGINVTEGTIEAKKYEKHNISKFVISKVQFDT</sequence>
<evidence type="ECO:0000256" key="8">
    <source>
        <dbReference type="ARBA" id="ARBA00037841"/>
    </source>
</evidence>
<comment type="subcellular location">
    <subcellularLocation>
        <location evidence="1">Cytoplasm</location>
        <location evidence="1">Cytoskeleton</location>
        <location evidence="1">Flagellum axoneme</location>
    </subcellularLocation>
    <subcellularLocation>
        <location evidence="8">Cytoplasm</location>
        <location evidence="8">Cytoskeleton</location>
        <location evidence="8">Flagellum basal body</location>
    </subcellularLocation>
</comment>
<dbReference type="PANTHER" id="PTHR21625">
    <property type="entry name" value="NYD-SP28 PROTEIN"/>
    <property type="match status" value="1"/>
</dbReference>
<keyword evidence="2" id="KW-0963">Cytoplasm</keyword>
<evidence type="ECO:0000259" key="13">
    <source>
        <dbReference type="Pfam" id="PF14772"/>
    </source>
</evidence>
<keyword evidence="15" id="KW-1185">Reference proteome</keyword>
<evidence type="ECO:0000256" key="11">
    <source>
        <dbReference type="ARBA" id="ARBA00041517"/>
    </source>
</evidence>
<dbReference type="Pfam" id="PF14772">
    <property type="entry name" value="NYD-SP28"/>
    <property type="match status" value="1"/>
</dbReference>
<keyword evidence="5" id="KW-0969">Cilium</keyword>
<feature type="domain" description="Dynein regulatory complex protein 1/2 N-terminal" evidence="13">
    <location>
        <begin position="24"/>
        <end position="118"/>
    </location>
</feature>
<keyword evidence="4" id="KW-0175">Coiled coil</keyword>
<comment type="function">
    <text evidence="12">Component of the nexin-dynein regulatory complex (N-DRC), a key regulator of ciliary/flagellar motility which maintains the alignment and integrity of the distal axoneme and regulates microtubule sliding in motile axonemes. Plays a critical role in the assembly of N-DRC and also stabilizes the assembly of multiple inner dynein arms and radial spokes. Coassembles with DRC1 to form a central scaffold needed for assembly of the N-DRC and its attachment to the outer doublet microtubules.</text>
</comment>
<dbReference type="Proteomes" id="UP001162164">
    <property type="component" value="Unassembled WGS sequence"/>
</dbReference>
<evidence type="ECO:0000256" key="2">
    <source>
        <dbReference type="ARBA" id="ARBA00022490"/>
    </source>
</evidence>
<dbReference type="InterPro" id="IPR039750">
    <property type="entry name" value="DRC1/DRC2"/>
</dbReference>
<feature type="non-terminal residue" evidence="14">
    <location>
        <position position="1"/>
    </location>
</feature>
<evidence type="ECO:0000256" key="10">
    <source>
        <dbReference type="ARBA" id="ARBA00040899"/>
    </source>
</evidence>
<accession>A0ABQ9J6W7</accession>
<evidence type="ECO:0000256" key="5">
    <source>
        <dbReference type="ARBA" id="ARBA00023069"/>
    </source>
</evidence>
<organism evidence="14 15">
    <name type="scientific">Molorchus minor</name>
    <dbReference type="NCBI Taxonomy" id="1323400"/>
    <lineage>
        <taxon>Eukaryota</taxon>
        <taxon>Metazoa</taxon>
        <taxon>Ecdysozoa</taxon>
        <taxon>Arthropoda</taxon>
        <taxon>Hexapoda</taxon>
        <taxon>Insecta</taxon>
        <taxon>Pterygota</taxon>
        <taxon>Neoptera</taxon>
        <taxon>Endopterygota</taxon>
        <taxon>Coleoptera</taxon>
        <taxon>Polyphaga</taxon>
        <taxon>Cucujiformia</taxon>
        <taxon>Chrysomeloidea</taxon>
        <taxon>Cerambycidae</taxon>
        <taxon>Lamiinae</taxon>
        <taxon>Monochamini</taxon>
        <taxon>Molorchus</taxon>
    </lineage>
</organism>
<evidence type="ECO:0000256" key="1">
    <source>
        <dbReference type="ARBA" id="ARBA00004611"/>
    </source>
</evidence>
<evidence type="ECO:0000256" key="12">
    <source>
        <dbReference type="ARBA" id="ARBA00045865"/>
    </source>
</evidence>
<gene>
    <name evidence="14" type="ORF">NQ317_007183</name>
</gene>
<evidence type="ECO:0000256" key="7">
    <source>
        <dbReference type="ARBA" id="ARBA00023273"/>
    </source>
</evidence>
<evidence type="ECO:0000256" key="3">
    <source>
        <dbReference type="ARBA" id="ARBA00022846"/>
    </source>
</evidence>
<evidence type="ECO:0000256" key="4">
    <source>
        <dbReference type="ARBA" id="ARBA00023054"/>
    </source>
</evidence>
<protein>
    <recommendedName>
        <fullName evidence="10">Dynein regulatory complex subunit 2</fullName>
    </recommendedName>
    <alternativeName>
        <fullName evidence="11">Coiled-coil domain-containing protein 65</fullName>
    </alternativeName>
</protein>
<name>A0ABQ9J6W7_9CUCU</name>
<comment type="similarity">
    <text evidence="9">Belongs to the DRC2 family.</text>
</comment>
<evidence type="ECO:0000256" key="9">
    <source>
        <dbReference type="ARBA" id="ARBA00038424"/>
    </source>
</evidence>
<dbReference type="PANTHER" id="PTHR21625:SF0">
    <property type="entry name" value="DYNEIN REGULATORY COMPLEX SUBUNIT 2"/>
    <property type="match status" value="1"/>
</dbReference>
<keyword evidence="6" id="KW-0206">Cytoskeleton</keyword>
<reference evidence="14" key="1">
    <citation type="journal article" date="2023" name="Insect Mol. Biol.">
        <title>Genome sequencing provides insights into the evolution of gene families encoding plant cell wall-degrading enzymes in longhorned beetles.</title>
        <authorList>
            <person name="Shin N.R."/>
            <person name="Okamura Y."/>
            <person name="Kirsch R."/>
            <person name="Pauchet Y."/>
        </authorList>
    </citation>
    <scope>NUCLEOTIDE SEQUENCE</scope>
    <source>
        <strain evidence="14">MMC_N1</strain>
    </source>
</reference>
<keyword evidence="3" id="KW-0282">Flagellum</keyword>
<comment type="caution">
    <text evidence="14">The sequence shown here is derived from an EMBL/GenBank/DDBJ whole genome shotgun (WGS) entry which is preliminary data.</text>
</comment>
<dbReference type="InterPro" id="IPR039505">
    <property type="entry name" value="DRC1/2_N"/>
</dbReference>
<evidence type="ECO:0000313" key="14">
    <source>
        <dbReference type="EMBL" id="KAJ8973370.1"/>
    </source>
</evidence>